<feature type="domain" description="DUF6533" evidence="3">
    <location>
        <begin position="11"/>
        <end position="60"/>
    </location>
</feature>
<dbReference type="InterPro" id="IPR045340">
    <property type="entry name" value="DUF6533"/>
</dbReference>
<dbReference type="Pfam" id="PF20151">
    <property type="entry name" value="DUF6533"/>
    <property type="match status" value="1"/>
</dbReference>
<feature type="region of interest" description="Disordered" evidence="1">
    <location>
        <begin position="306"/>
        <end position="329"/>
    </location>
</feature>
<name>A0AAD6YHY7_9AGAR</name>
<sequence>MSTSALQMSAYLRVSAYAIAFFDYLQTLPAEYRLYARQKGLFQLSTACVLLFLVRYLGLAAMIIGNTGFFYHGFTEESCRRYYWLAPIFKLLLYLVSQAILALRTYAVSRKSPIVLKVLVVLYIIAAVMEAISSFWKRIPSHVDVCCTSGNAPGVHLASLYYVGGLMFDVTTMTISSAYLWKFSGRNRSTRNQLAKMMLQDGLMYFVALSAMNVVNIIFYNNPSTAVQSSAGPLGFAVTMIFSSRFILNLSEHARDGVSGEQSASRTPHHASHHPAFRTANQLATGNEQEGGLVVKVMKNVITMSDMGRDDDGEVKSHNDAWDGRMAAA</sequence>
<dbReference type="EMBL" id="JARJCW010000008">
    <property type="protein sequence ID" value="KAJ7221276.1"/>
    <property type="molecule type" value="Genomic_DNA"/>
</dbReference>
<evidence type="ECO:0000256" key="2">
    <source>
        <dbReference type="SAM" id="Phobius"/>
    </source>
</evidence>
<feature type="compositionally biased region" description="Basic and acidic residues" evidence="1">
    <location>
        <begin position="307"/>
        <end position="323"/>
    </location>
</feature>
<dbReference type="AlphaFoldDB" id="A0AAD6YHY7"/>
<evidence type="ECO:0000256" key="1">
    <source>
        <dbReference type="SAM" id="MobiDB-lite"/>
    </source>
</evidence>
<organism evidence="4 5">
    <name type="scientific">Mycena pura</name>
    <dbReference type="NCBI Taxonomy" id="153505"/>
    <lineage>
        <taxon>Eukaryota</taxon>
        <taxon>Fungi</taxon>
        <taxon>Dikarya</taxon>
        <taxon>Basidiomycota</taxon>
        <taxon>Agaricomycotina</taxon>
        <taxon>Agaricomycetes</taxon>
        <taxon>Agaricomycetidae</taxon>
        <taxon>Agaricales</taxon>
        <taxon>Marasmiineae</taxon>
        <taxon>Mycenaceae</taxon>
        <taxon>Mycena</taxon>
    </lineage>
</organism>
<feature type="transmembrane region" description="Helical" evidence="2">
    <location>
        <begin position="226"/>
        <end position="248"/>
    </location>
</feature>
<proteinExistence type="predicted"/>
<keyword evidence="2" id="KW-1133">Transmembrane helix</keyword>
<feature type="transmembrane region" description="Helical" evidence="2">
    <location>
        <begin position="46"/>
        <end position="70"/>
    </location>
</feature>
<evidence type="ECO:0000259" key="3">
    <source>
        <dbReference type="Pfam" id="PF20151"/>
    </source>
</evidence>
<keyword evidence="2" id="KW-0812">Transmembrane</keyword>
<evidence type="ECO:0000313" key="5">
    <source>
        <dbReference type="Proteomes" id="UP001219525"/>
    </source>
</evidence>
<feature type="transmembrane region" description="Helical" evidence="2">
    <location>
        <begin position="160"/>
        <end position="181"/>
    </location>
</feature>
<gene>
    <name evidence="4" type="ORF">GGX14DRAFT_694658</name>
</gene>
<protein>
    <recommendedName>
        <fullName evidence="3">DUF6533 domain-containing protein</fullName>
    </recommendedName>
</protein>
<comment type="caution">
    <text evidence="4">The sequence shown here is derived from an EMBL/GenBank/DDBJ whole genome shotgun (WGS) entry which is preliminary data.</text>
</comment>
<feature type="transmembrane region" description="Helical" evidence="2">
    <location>
        <begin position="115"/>
        <end position="136"/>
    </location>
</feature>
<reference evidence="4" key="1">
    <citation type="submission" date="2023-03" db="EMBL/GenBank/DDBJ databases">
        <title>Massive genome expansion in bonnet fungi (Mycena s.s.) driven by repeated elements and novel gene families across ecological guilds.</title>
        <authorList>
            <consortium name="Lawrence Berkeley National Laboratory"/>
            <person name="Harder C.B."/>
            <person name="Miyauchi S."/>
            <person name="Viragh M."/>
            <person name="Kuo A."/>
            <person name="Thoen E."/>
            <person name="Andreopoulos B."/>
            <person name="Lu D."/>
            <person name="Skrede I."/>
            <person name="Drula E."/>
            <person name="Henrissat B."/>
            <person name="Morin E."/>
            <person name="Kohler A."/>
            <person name="Barry K."/>
            <person name="LaButti K."/>
            <person name="Morin E."/>
            <person name="Salamov A."/>
            <person name="Lipzen A."/>
            <person name="Mereny Z."/>
            <person name="Hegedus B."/>
            <person name="Baldrian P."/>
            <person name="Stursova M."/>
            <person name="Weitz H."/>
            <person name="Taylor A."/>
            <person name="Grigoriev I.V."/>
            <person name="Nagy L.G."/>
            <person name="Martin F."/>
            <person name="Kauserud H."/>
        </authorList>
    </citation>
    <scope>NUCLEOTIDE SEQUENCE</scope>
    <source>
        <strain evidence="4">9144</strain>
    </source>
</reference>
<feature type="transmembrane region" description="Helical" evidence="2">
    <location>
        <begin position="82"/>
        <end position="103"/>
    </location>
</feature>
<feature type="transmembrane region" description="Helical" evidence="2">
    <location>
        <begin position="202"/>
        <end position="220"/>
    </location>
</feature>
<evidence type="ECO:0000313" key="4">
    <source>
        <dbReference type="EMBL" id="KAJ7221276.1"/>
    </source>
</evidence>
<accession>A0AAD6YHY7</accession>
<dbReference type="Proteomes" id="UP001219525">
    <property type="component" value="Unassembled WGS sequence"/>
</dbReference>
<keyword evidence="2" id="KW-0472">Membrane</keyword>
<keyword evidence="5" id="KW-1185">Reference proteome</keyword>